<dbReference type="Proteomes" id="UP000030103">
    <property type="component" value="Unassembled WGS sequence"/>
</dbReference>
<dbReference type="InterPro" id="IPR045788">
    <property type="entry name" value="MobC_2"/>
</dbReference>
<keyword evidence="2" id="KW-1185">Reference proteome</keyword>
<accession>A0A0A2EC39</accession>
<dbReference type="NCBIfam" id="NF041324">
    <property type="entry name" value="Bacteroid_MobA"/>
    <property type="match status" value="1"/>
</dbReference>
<dbReference type="EMBL" id="JRFA01000002">
    <property type="protein sequence ID" value="KGN76426.1"/>
    <property type="molecule type" value="Genomic_DNA"/>
</dbReference>
<dbReference type="RefSeq" id="WP_027326213.1">
    <property type="nucleotide sequence ID" value="NZ_JRFA01000002.1"/>
</dbReference>
<dbReference type="AlphaFoldDB" id="A0A0A2EC39"/>
<reference evidence="1 2" key="1">
    <citation type="submission" date="2014-09" db="EMBL/GenBank/DDBJ databases">
        <title>Draft Genome Sequence of Porphyromonas macacae COT-192_OH2859.</title>
        <authorList>
            <person name="Wallis C."/>
            <person name="Deusch O."/>
            <person name="O'Flynn C."/>
            <person name="Davis I."/>
            <person name="Horsfall A."/>
            <person name="Kirkwood N."/>
            <person name="Harris S."/>
            <person name="Eisen J.A."/>
            <person name="Coil D.A."/>
            <person name="Darling A.E."/>
            <person name="Jospin G."/>
            <person name="Alexiev A."/>
        </authorList>
    </citation>
    <scope>NUCLEOTIDE SEQUENCE [LARGE SCALE GENOMIC DNA]</scope>
    <source>
        <strain evidence="2">COT-192 OH2859</strain>
    </source>
</reference>
<sequence>MKMKKIRSSRSKEKTEKRVSVNFTPTEYAHFLTMKEESGVPSLSLFIKARVFNETFRVIKVDRSLLDYYQKLTTLYGQFRSVGVNYNQTVVALKSNFTEKKAFAMLAKLEKMTFELAIIGGEIVQLTREFQEKWQHRQ</sequence>
<proteinExistence type="predicted"/>
<dbReference type="OrthoDB" id="2042421at2"/>
<evidence type="ECO:0000313" key="2">
    <source>
        <dbReference type="Proteomes" id="UP000030103"/>
    </source>
</evidence>
<dbReference type="Pfam" id="PF19514">
    <property type="entry name" value="MobC_2"/>
    <property type="match status" value="1"/>
</dbReference>
<comment type="caution">
    <text evidence="1">The sequence shown here is derived from an EMBL/GenBank/DDBJ whole genome shotgun (WGS) entry which is preliminary data.</text>
</comment>
<protein>
    <recommendedName>
        <fullName evidence="3">MobA protein</fullName>
    </recommendedName>
</protein>
<dbReference type="STRING" id="28115.HQ47_01165"/>
<organism evidence="1 2">
    <name type="scientific">Porphyromonas macacae</name>
    <dbReference type="NCBI Taxonomy" id="28115"/>
    <lineage>
        <taxon>Bacteria</taxon>
        <taxon>Pseudomonadati</taxon>
        <taxon>Bacteroidota</taxon>
        <taxon>Bacteroidia</taxon>
        <taxon>Bacteroidales</taxon>
        <taxon>Porphyromonadaceae</taxon>
        <taxon>Porphyromonas</taxon>
    </lineage>
</organism>
<evidence type="ECO:0008006" key="3">
    <source>
        <dbReference type="Google" id="ProtNLM"/>
    </source>
</evidence>
<name>A0A0A2EC39_9PORP</name>
<gene>
    <name evidence="1" type="ORF">HQ47_01165</name>
</gene>
<dbReference type="eggNOG" id="ENOG5033UTB">
    <property type="taxonomic scope" value="Bacteria"/>
</dbReference>
<evidence type="ECO:0000313" key="1">
    <source>
        <dbReference type="EMBL" id="KGN76426.1"/>
    </source>
</evidence>